<feature type="region of interest" description="Disordered" evidence="1">
    <location>
        <begin position="1"/>
        <end position="26"/>
    </location>
</feature>
<dbReference type="HOGENOM" id="CLU_3416980_0_0_6"/>
<accession>A4C3C2</accession>
<dbReference type="EMBL" id="AAOH01000001">
    <property type="protein sequence ID" value="EAR30054.1"/>
    <property type="molecule type" value="Genomic_DNA"/>
</dbReference>
<sequence length="26" mass="2965">MKQAQFKTTKAEKKAPCDHEAECLKT</sequence>
<comment type="caution">
    <text evidence="2">The sequence shown here is derived from an EMBL/GenBank/DDBJ whole genome shotgun (WGS) entry which is preliminary data.</text>
</comment>
<evidence type="ECO:0000313" key="3">
    <source>
        <dbReference type="Proteomes" id="UP000006201"/>
    </source>
</evidence>
<protein>
    <submittedName>
        <fullName evidence="2">Uncharacterized protein</fullName>
    </submittedName>
</protein>
<organism evidence="2 3">
    <name type="scientific">Pseudoalteromonas tunicata D2</name>
    <dbReference type="NCBI Taxonomy" id="87626"/>
    <lineage>
        <taxon>Bacteria</taxon>
        <taxon>Pseudomonadati</taxon>
        <taxon>Pseudomonadota</taxon>
        <taxon>Gammaproteobacteria</taxon>
        <taxon>Alteromonadales</taxon>
        <taxon>Pseudoalteromonadaceae</taxon>
        <taxon>Pseudoalteromonas</taxon>
    </lineage>
</organism>
<keyword evidence="3" id="KW-1185">Reference proteome</keyword>
<reference evidence="2 3" key="1">
    <citation type="submission" date="2006-02" db="EMBL/GenBank/DDBJ databases">
        <authorList>
            <person name="Moran M.A."/>
            <person name="Kjelleberg S."/>
            <person name="Egan S."/>
            <person name="Saunders N."/>
            <person name="Thomas T."/>
            <person name="Ferriera S."/>
            <person name="Johnson J."/>
            <person name="Kravitz S."/>
            <person name="Halpern A."/>
            <person name="Remington K."/>
            <person name="Beeson K."/>
            <person name="Tran B."/>
            <person name="Rogers Y.-H."/>
            <person name="Friedman R."/>
            <person name="Venter J.C."/>
        </authorList>
    </citation>
    <scope>NUCLEOTIDE SEQUENCE [LARGE SCALE GENOMIC DNA]</scope>
    <source>
        <strain evidence="2 3">D2</strain>
    </source>
</reference>
<dbReference type="AlphaFoldDB" id="A4C3C2"/>
<feature type="compositionally biased region" description="Basic and acidic residues" evidence="1">
    <location>
        <begin position="9"/>
        <end position="26"/>
    </location>
</feature>
<evidence type="ECO:0000313" key="2">
    <source>
        <dbReference type="EMBL" id="EAR30054.1"/>
    </source>
</evidence>
<evidence type="ECO:0000256" key="1">
    <source>
        <dbReference type="SAM" id="MobiDB-lite"/>
    </source>
</evidence>
<proteinExistence type="predicted"/>
<gene>
    <name evidence="2" type="ORF">PTD2_00756</name>
</gene>
<name>A4C3C2_9GAMM</name>
<dbReference type="Proteomes" id="UP000006201">
    <property type="component" value="Unassembled WGS sequence"/>
</dbReference>